<dbReference type="Proteomes" id="UP000244755">
    <property type="component" value="Chromosome 1"/>
</dbReference>
<dbReference type="OrthoDB" id="7981142at2"/>
<evidence type="ECO:0000256" key="1">
    <source>
        <dbReference type="SAM" id="MobiDB-lite"/>
    </source>
</evidence>
<accession>A0A2R4WLP1</accession>
<protein>
    <submittedName>
        <fullName evidence="2">Uncharacterized protein</fullName>
    </submittedName>
</protein>
<organism evidence="2 3">
    <name type="scientific">Methylobacterium currus</name>
    <dbReference type="NCBI Taxonomy" id="2051553"/>
    <lineage>
        <taxon>Bacteria</taxon>
        <taxon>Pseudomonadati</taxon>
        <taxon>Pseudomonadota</taxon>
        <taxon>Alphaproteobacteria</taxon>
        <taxon>Hyphomicrobiales</taxon>
        <taxon>Methylobacteriaceae</taxon>
        <taxon>Methylobacterium</taxon>
    </lineage>
</organism>
<dbReference type="AlphaFoldDB" id="A0A2R4WLP1"/>
<evidence type="ECO:0000313" key="3">
    <source>
        <dbReference type="Proteomes" id="UP000244755"/>
    </source>
</evidence>
<reference evidence="2 3" key="1">
    <citation type="submission" date="2018-04" db="EMBL/GenBank/DDBJ databases">
        <title>Methylobacterium sp. PR1016A genome.</title>
        <authorList>
            <person name="Park W."/>
        </authorList>
    </citation>
    <scope>NUCLEOTIDE SEQUENCE [LARGE SCALE GENOMIC DNA]</scope>
    <source>
        <strain evidence="2 3">PR1016A</strain>
    </source>
</reference>
<dbReference type="RefSeq" id="WP_024830190.1">
    <property type="nucleotide sequence ID" value="NZ_CP028843.1"/>
</dbReference>
<feature type="region of interest" description="Disordered" evidence="1">
    <location>
        <begin position="1"/>
        <end position="37"/>
    </location>
</feature>
<proteinExistence type="predicted"/>
<sequence length="312" mass="34496">MTDTDHDAPTGANEPGRPHESPGLRVRARVERPRRHKDGLTLELQPVDPDRTGRLHAFLSGDLIREIQDATGILLDPGAIIGEHELKLTFVAEPLGNLTAGVAGFVRDAFLTGWAEQDAVVRDGLEADYLWVRQHDLPVPRRLRRVFLIEPDDGAQHPLVNALAHWWDQGAIELIRHPIAFEQPGSVAALRHAFDCAIDQYEWGSLDVVVVDPGCGFAFRELSDDGLMRQVAVLPVPVITRRASSPTLLDGLAHRCFDHPDEILAFLAGILRQELRLADRARLDAIAELIEAIPKPTRKAKTPHGKPGPLFD</sequence>
<gene>
    <name evidence="2" type="ORF">DA075_17340</name>
</gene>
<keyword evidence="3" id="KW-1185">Reference proteome</keyword>
<evidence type="ECO:0000313" key="2">
    <source>
        <dbReference type="EMBL" id="AWB22458.1"/>
    </source>
</evidence>
<dbReference type="EMBL" id="CP028843">
    <property type="protein sequence ID" value="AWB22458.1"/>
    <property type="molecule type" value="Genomic_DNA"/>
</dbReference>
<name>A0A2R4WLP1_9HYPH</name>
<dbReference type="KEGG" id="mee:DA075_17340"/>